<feature type="compositionally biased region" description="Basic and acidic residues" evidence="1">
    <location>
        <begin position="57"/>
        <end position="66"/>
    </location>
</feature>
<dbReference type="EMBL" id="HBNS01024213">
    <property type="protein sequence ID" value="CAE4615202.1"/>
    <property type="molecule type" value="Transcribed_RNA"/>
</dbReference>
<dbReference type="Pfam" id="PF02622">
    <property type="entry name" value="DUF179"/>
    <property type="match status" value="1"/>
</dbReference>
<evidence type="ECO:0000313" key="5">
    <source>
        <dbReference type="EMBL" id="CAE4615202.1"/>
    </source>
</evidence>
<gene>
    <name evidence="3" type="ORF">DBRI00130_LOCUS19096</name>
    <name evidence="4" type="ORF">DBRI00130_LOCUS19098</name>
    <name evidence="5" type="ORF">DBRI00130_LOCUS19099</name>
    <name evidence="6" type="ORF">DBRI00130_LOCUS19100</name>
</gene>
<evidence type="ECO:0000256" key="1">
    <source>
        <dbReference type="SAM" id="MobiDB-lite"/>
    </source>
</evidence>
<evidence type="ECO:0000313" key="6">
    <source>
        <dbReference type="EMBL" id="CAE4615204.1"/>
    </source>
</evidence>
<dbReference type="InterPro" id="IPR003774">
    <property type="entry name" value="AlgH-like"/>
</dbReference>
<feature type="chain" id="PRO_5036393523" description="Transcriptional regulator" evidence="2">
    <location>
        <begin position="22"/>
        <end position="424"/>
    </location>
</feature>
<reference evidence="3" key="1">
    <citation type="submission" date="2021-01" db="EMBL/GenBank/DDBJ databases">
        <authorList>
            <person name="Corre E."/>
            <person name="Pelletier E."/>
            <person name="Niang G."/>
            <person name="Scheremetjew M."/>
            <person name="Finn R."/>
            <person name="Kale V."/>
            <person name="Holt S."/>
            <person name="Cochrane G."/>
            <person name="Meng A."/>
            <person name="Brown T."/>
            <person name="Cohen L."/>
        </authorList>
    </citation>
    <scope>NUCLEOTIDE SEQUENCE</scope>
    <source>
        <strain evidence="3">GSO104</strain>
    </source>
</reference>
<dbReference type="PANTHER" id="PTHR31984:SF17">
    <property type="entry name" value="TRANSCRIPTIONAL REGULATOR"/>
    <property type="match status" value="1"/>
</dbReference>
<dbReference type="EMBL" id="HBNS01024214">
    <property type="protein sequence ID" value="CAE4615204.1"/>
    <property type="molecule type" value="Transcribed_RNA"/>
</dbReference>
<feature type="compositionally biased region" description="Polar residues" evidence="1">
    <location>
        <begin position="43"/>
        <end position="54"/>
    </location>
</feature>
<evidence type="ECO:0000313" key="3">
    <source>
        <dbReference type="EMBL" id="CAE4615198.1"/>
    </source>
</evidence>
<organism evidence="3">
    <name type="scientific">Ditylum brightwellii</name>
    <dbReference type="NCBI Taxonomy" id="49249"/>
    <lineage>
        <taxon>Eukaryota</taxon>
        <taxon>Sar</taxon>
        <taxon>Stramenopiles</taxon>
        <taxon>Ochrophyta</taxon>
        <taxon>Bacillariophyta</taxon>
        <taxon>Mediophyceae</taxon>
        <taxon>Lithodesmiophycidae</taxon>
        <taxon>Lithodesmiales</taxon>
        <taxon>Lithodesmiaceae</taxon>
        <taxon>Ditylum</taxon>
    </lineage>
</organism>
<dbReference type="PANTHER" id="PTHR31984">
    <property type="entry name" value="TRANSPORTER, PUTATIVE (DUF179)-RELATED"/>
    <property type="match status" value="1"/>
</dbReference>
<name>A0A6S8S5M8_9STRA</name>
<dbReference type="EMBL" id="HBNS01024212">
    <property type="protein sequence ID" value="CAE4615200.1"/>
    <property type="molecule type" value="Transcribed_RNA"/>
</dbReference>
<feature type="signal peptide" evidence="2">
    <location>
        <begin position="1"/>
        <end position="21"/>
    </location>
</feature>
<evidence type="ECO:0000256" key="2">
    <source>
        <dbReference type="SAM" id="SignalP"/>
    </source>
</evidence>
<protein>
    <recommendedName>
        <fullName evidence="7">Transcriptional regulator</fullName>
    </recommendedName>
</protein>
<dbReference type="EMBL" id="HBNS01024210">
    <property type="protein sequence ID" value="CAE4615198.1"/>
    <property type="molecule type" value="Transcribed_RNA"/>
</dbReference>
<dbReference type="Gene3D" id="3.40.1740.10">
    <property type="entry name" value="VC0467-like"/>
    <property type="match status" value="1"/>
</dbReference>
<evidence type="ECO:0000313" key="4">
    <source>
        <dbReference type="EMBL" id="CAE4615200.1"/>
    </source>
</evidence>
<proteinExistence type="predicted"/>
<feature type="region of interest" description="Disordered" evidence="1">
    <location>
        <begin position="43"/>
        <end position="85"/>
    </location>
</feature>
<dbReference type="AlphaFoldDB" id="A0A6S8S5M8"/>
<evidence type="ECO:0008006" key="7">
    <source>
        <dbReference type="Google" id="ProtNLM"/>
    </source>
</evidence>
<keyword evidence="2" id="KW-0732">Signal</keyword>
<dbReference type="SUPFAM" id="SSF143456">
    <property type="entry name" value="VC0467-like"/>
    <property type="match status" value="1"/>
</dbReference>
<accession>A0A6S8S5M8</accession>
<sequence length="424" mass="47389">MKSSHCSESLLFLLLIPHAIAFAPSSCVTTLRKAGSRTFQLSSELRMSRQQPGDNSFEERSEDENPHNFQWEDEEDEEEPRPISTERARIEKKLDTMLGEDWRVFRAKLVAKEIVEIQEKAQSQACSEPEFHDDQLERQAHIGNIFAGAISSIFSSGQKGSAQGSSDKDNENIFDGDHVGGADVYDVISKDCPDPFVTHDEVPIMLRPADNLINKAHWAHPIGHIEPGCVLIANEKLGGVFHQTVVLIIEHHEKKGTTGIVINRPLRGNLFKVAQETTSNVDVSLRLAFNVSPVSYGGPVMPEEYSILHTHGYIKDSVRVAPGIYVGGSRELVDEVRRNELNPSDALFVKGHAAWVAGQLRREISKGVWYTASCSEDFILRYVKPHDNSIRGEDLWTELLTTMGGHFEDIAWKHSGKGDTRMMP</sequence>